<name>A0A8H6VKZ7_9PEZI</name>
<proteinExistence type="predicted"/>
<dbReference type="InterPro" id="IPR036291">
    <property type="entry name" value="NAD(P)-bd_dom_sf"/>
</dbReference>
<evidence type="ECO:0000259" key="1">
    <source>
        <dbReference type="Pfam" id="PF01370"/>
    </source>
</evidence>
<dbReference type="SUPFAM" id="SSF51735">
    <property type="entry name" value="NAD(P)-binding Rossmann-fold domains"/>
    <property type="match status" value="1"/>
</dbReference>
<dbReference type="Gene3D" id="3.40.50.720">
    <property type="entry name" value="NAD(P)-binding Rossmann-like Domain"/>
    <property type="match status" value="1"/>
</dbReference>
<dbReference type="OrthoDB" id="2130169at2759"/>
<reference evidence="2" key="1">
    <citation type="submission" date="2020-04" db="EMBL/GenBank/DDBJ databases">
        <title>Draft genome resource of the tomato pathogen Pseudocercospora fuligena.</title>
        <authorList>
            <person name="Zaccaron A."/>
        </authorList>
    </citation>
    <scope>NUCLEOTIDE SEQUENCE</scope>
    <source>
        <strain evidence="2">PF001</strain>
    </source>
</reference>
<comment type="caution">
    <text evidence="2">The sequence shown here is derived from an EMBL/GenBank/DDBJ whole genome shotgun (WGS) entry which is preliminary data.</text>
</comment>
<protein>
    <recommendedName>
        <fullName evidence="1">NAD-dependent epimerase/dehydratase domain-containing protein</fullName>
    </recommendedName>
</protein>
<dbReference type="InterPro" id="IPR001509">
    <property type="entry name" value="Epimerase_deHydtase"/>
</dbReference>
<dbReference type="InterPro" id="IPR051783">
    <property type="entry name" value="NAD(P)-dependent_oxidoreduct"/>
</dbReference>
<dbReference type="EMBL" id="JABCIY010000155">
    <property type="protein sequence ID" value="KAF7191894.1"/>
    <property type="molecule type" value="Genomic_DNA"/>
</dbReference>
<gene>
    <name evidence="2" type="ORF">HII31_06939</name>
</gene>
<organism evidence="2 3">
    <name type="scientific">Pseudocercospora fuligena</name>
    <dbReference type="NCBI Taxonomy" id="685502"/>
    <lineage>
        <taxon>Eukaryota</taxon>
        <taxon>Fungi</taxon>
        <taxon>Dikarya</taxon>
        <taxon>Ascomycota</taxon>
        <taxon>Pezizomycotina</taxon>
        <taxon>Dothideomycetes</taxon>
        <taxon>Dothideomycetidae</taxon>
        <taxon>Mycosphaerellales</taxon>
        <taxon>Mycosphaerellaceae</taxon>
        <taxon>Pseudocercospora</taxon>
    </lineage>
</organism>
<dbReference type="PANTHER" id="PTHR48079">
    <property type="entry name" value="PROTEIN YEEZ"/>
    <property type="match status" value="1"/>
</dbReference>
<dbReference type="GO" id="GO:0004029">
    <property type="term" value="F:aldehyde dehydrogenase (NAD+) activity"/>
    <property type="evidence" value="ECO:0007669"/>
    <property type="project" value="TreeGrafter"/>
</dbReference>
<evidence type="ECO:0000313" key="2">
    <source>
        <dbReference type="EMBL" id="KAF7191894.1"/>
    </source>
</evidence>
<dbReference type="PANTHER" id="PTHR48079:SF6">
    <property type="entry name" value="NAD(P)-BINDING DOMAIN-CONTAINING PROTEIN-RELATED"/>
    <property type="match status" value="1"/>
</dbReference>
<dbReference type="Pfam" id="PF01370">
    <property type="entry name" value="Epimerase"/>
    <property type="match status" value="1"/>
</dbReference>
<accession>A0A8H6VKZ7</accession>
<keyword evidence="3" id="KW-1185">Reference proteome</keyword>
<sequence>MSGKKAFVIGPGFIGWNVLDLLLSDGYAVTGYVRRKEHGTQLAASGASVIIGDLEDSSKITEQVLQHDITFHTATADHLPSVEAVLEGIKQRAAKGLLTTFIHTSGTSVLDDGSFNAYKSERIYYDNKRSEIDSVPDDAPHRPIDLAIVKAQNELGDKAKIAIMIPPLIYGFNPNHGRLTIQIPTLTRFALKHGYAAFVGKGQGVESNIHVMDLARAYIVLLHHLEKVTPKDTLENPYYFCECTGDNEPSWHEVARVIGEGLYKAGKIKDPEPRELMKDLWGDVFADFTGAVIGLNSRSRALRLRELGWKPTEKDWKSSYLEDELPEILKEEQGDFAGYKGVVPSKQYRKVINATYTITNSNALSSMGQAYFICLSLKTDKRLTNSW</sequence>
<feature type="domain" description="NAD-dependent epimerase/dehydratase" evidence="1">
    <location>
        <begin position="10"/>
        <end position="230"/>
    </location>
</feature>
<dbReference type="AlphaFoldDB" id="A0A8H6VKZ7"/>
<evidence type="ECO:0000313" key="3">
    <source>
        <dbReference type="Proteomes" id="UP000660729"/>
    </source>
</evidence>
<dbReference type="Proteomes" id="UP000660729">
    <property type="component" value="Unassembled WGS sequence"/>
</dbReference>
<dbReference type="GO" id="GO:0005737">
    <property type="term" value="C:cytoplasm"/>
    <property type="evidence" value="ECO:0007669"/>
    <property type="project" value="TreeGrafter"/>
</dbReference>